<name>A0ACB7UBT8_DIOAL</name>
<keyword evidence="2" id="KW-1185">Reference proteome</keyword>
<proteinExistence type="predicted"/>
<accession>A0ACB7UBT8</accession>
<dbReference type="EMBL" id="CM037027">
    <property type="protein sequence ID" value="KAH7657733.1"/>
    <property type="molecule type" value="Genomic_DNA"/>
</dbReference>
<dbReference type="Proteomes" id="UP000827976">
    <property type="component" value="Chromosome 17"/>
</dbReference>
<evidence type="ECO:0000313" key="2">
    <source>
        <dbReference type="Proteomes" id="UP000827976"/>
    </source>
</evidence>
<gene>
    <name evidence="1" type="ORF">IHE45_17G040600</name>
</gene>
<sequence>MWKVYVGNLSSRIREMELADEFRAFGVVRSVWVARNPPGYAFIEFAKRREADDAISSLDGKHGWRVEMSRKSTGGHSCGSYSSENKCRDCSSSRHRTRDCRSKESYQRSPSPRHNIGNKKHSPLRRRSRSKSPFSQNQYADGPLRRRSQSRSPLSEKQYADGSPRKRLAQSGSPKSDHSKSPLSVQNNIHENRYALKCLSYMFEFLCS</sequence>
<comment type="caution">
    <text evidence="1">The sequence shown here is derived from an EMBL/GenBank/DDBJ whole genome shotgun (WGS) entry which is preliminary data.</text>
</comment>
<protein>
    <submittedName>
        <fullName evidence="1">Alternative splicing factor SRp20/9G8 (RRM superfamily) domain-containing protein</fullName>
    </submittedName>
</protein>
<organism evidence="1 2">
    <name type="scientific">Dioscorea alata</name>
    <name type="common">Purple yam</name>
    <dbReference type="NCBI Taxonomy" id="55571"/>
    <lineage>
        <taxon>Eukaryota</taxon>
        <taxon>Viridiplantae</taxon>
        <taxon>Streptophyta</taxon>
        <taxon>Embryophyta</taxon>
        <taxon>Tracheophyta</taxon>
        <taxon>Spermatophyta</taxon>
        <taxon>Magnoliopsida</taxon>
        <taxon>Liliopsida</taxon>
        <taxon>Dioscoreales</taxon>
        <taxon>Dioscoreaceae</taxon>
        <taxon>Dioscorea</taxon>
    </lineage>
</organism>
<evidence type="ECO:0000313" key="1">
    <source>
        <dbReference type="EMBL" id="KAH7657733.1"/>
    </source>
</evidence>
<reference evidence="2" key="1">
    <citation type="journal article" date="2022" name="Nat. Commun.">
        <title>Chromosome evolution and the genetic basis of agronomically important traits in greater yam.</title>
        <authorList>
            <person name="Bredeson J.V."/>
            <person name="Lyons J.B."/>
            <person name="Oniyinde I.O."/>
            <person name="Okereke N.R."/>
            <person name="Kolade O."/>
            <person name="Nnabue I."/>
            <person name="Nwadili C.O."/>
            <person name="Hribova E."/>
            <person name="Parker M."/>
            <person name="Nwogha J."/>
            <person name="Shu S."/>
            <person name="Carlson J."/>
            <person name="Kariba R."/>
            <person name="Muthemba S."/>
            <person name="Knop K."/>
            <person name="Barton G.J."/>
            <person name="Sherwood A.V."/>
            <person name="Lopez-Montes A."/>
            <person name="Asiedu R."/>
            <person name="Jamnadass R."/>
            <person name="Muchugi A."/>
            <person name="Goodstein D."/>
            <person name="Egesi C.N."/>
            <person name="Featherston J."/>
            <person name="Asfaw A."/>
            <person name="Simpson G.G."/>
            <person name="Dolezel J."/>
            <person name="Hendre P.S."/>
            <person name="Van Deynze A."/>
            <person name="Kumar P.L."/>
            <person name="Obidiegwu J.E."/>
            <person name="Bhattacharjee R."/>
            <person name="Rokhsar D.S."/>
        </authorList>
    </citation>
    <scope>NUCLEOTIDE SEQUENCE [LARGE SCALE GENOMIC DNA]</scope>
    <source>
        <strain evidence="2">cv. TDa95/00328</strain>
    </source>
</reference>